<proteinExistence type="inferred from homology"/>
<evidence type="ECO:0000256" key="3">
    <source>
        <dbReference type="SAM" id="MobiDB-lite"/>
    </source>
</evidence>
<keyword evidence="2" id="KW-0833">Ubl conjugation pathway</keyword>
<dbReference type="PANTHER" id="PTHR12473">
    <property type="entry name" value="UBIQUITIN CARBOXYL-TERMINAL HYDROLASE MINDY-4-RELATED"/>
    <property type="match status" value="1"/>
</dbReference>
<feature type="non-terminal residue" evidence="5">
    <location>
        <position position="1"/>
    </location>
</feature>
<feature type="non-terminal residue" evidence="5">
    <location>
        <position position="595"/>
    </location>
</feature>
<comment type="caution">
    <text evidence="5">The sequence shown here is derived from an EMBL/GenBank/DDBJ whole genome shotgun (WGS) entry which is preliminary data.</text>
</comment>
<dbReference type="InterPro" id="IPR025257">
    <property type="entry name" value="MINDY-3/4_CD"/>
</dbReference>
<keyword evidence="2" id="KW-0788">Thiol protease</keyword>
<keyword evidence="2" id="KW-0378">Hydrolase</keyword>
<comment type="function">
    <text evidence="2">Hydrolase that can remove 'Lys-48'-linked conjugated ubiquitin from proteins.</text>
</comment>
<sequence length="595" mass="66961">RSNRGKNGKDEWRSGSEPPSPTNEPPPSPRIKHHQRTCQELGLEITNEQNNALKVKKQILLSSLCSGSGWSEADNIHRLGPNRYNVFENLHKSPVTSPRAEEEGKNILSDILQNVNSDEMIRSGNLIQGNSIENVSNYRKNPEHNISPKHKPKTDKTSETMSKRISQPTDSNAVYPENKHCPKSNLDSSDHASSKLESKEQITIKKSEEVDNELKLVTKLEEVWISTDNSRPNDIHFIQKSEEVLKNNSIKQDNTSSEEIMQDVEDIELMELDVFDMVPEFLEISVPHTPISITTAVELKKVVLGSASDIFSPQWLTQGFVFSTNHKLRYGFVQKKGGSCGILATVQAFVLKNLLFEQNACNCSEPLRPTRLEVSSALVRAFGDMLWRAGLEESAILALSSDVNHLMCSSKYIPDGITEKLNLTSFNSREDLETGIKNNLDQFTNATGSGCLLILFSAVLSRGLHRVKNDMDECSPLIGSNGQCTLELVNLLLTGYAVSNVFDNNLQVDSCWLRGVNTRADIGFLSLFEHYNSCQVGSYLKTPRYPIWVICSENHFSVLFSCRRELVSDWRAEKRFNLYYYDGLARQDDEIKLTV</sequence>
<feature type="region of interest" description="Disordered" evidence="3">
    <location>
        <begin position="136"/>
        <end position="200"/>
    </location>
</feature>
<keyword evidence="2" id="KW-0645">Protease</keyword>
<dbReference type="GO" id="GO:1990380">
    <property type="term" value="F:K48-linked deubiquitinase activity"/>
    <property type="evidence" value="ECO:0007669"/>
    <property type="project" value="UniProtKB-UniRule"/>
</dbReference>
<evidence type="ECO:0000259" key="4">
    <source>
        <dbReference type="SMART" id="SM01174"/>
    </source>
</evidence>
<dbReference type="EMBL" id="JASPKZ010008365">
    <property type="protein sequence ID" value="KAJ9579958.1"/>
    <property type="molecule type" value="Genomic_DNA"/>
</dbReference>
<dbReference type="GO" id="GO:0004843">
    <property type="term" value="F:cysteine-type deubiquitinase activity"/>
    <property type="evidence" value="ECO:0007669"/>
    <property type="project" value="UniProtKB-UniRule"/>
</dbReference>
<dbReference type="GO" id="GO:0006508">
    <property type="term" value="P:proteolysis"/>
    <property type="evidence" value="ECO:0007669"/>
    <property type="project" value="UniProtKB-KW"/>
</dbReference>
<comment type="similarity">
    <text evidence="1 2">Belongs to the MINDY deubiquitinase family. FAM188 subfamily.</text>
</comment>
<dbReference type="PANTHER" id="PTHR12473:SF8">
    <property type="entry name" value="UBIQUITIN CARBOXYL-TERMINAL HYDROLASE MINDY-4-RELATED"/>
    <property type="match status" value="1"/>
</dbReference>
<feature type="region of interest" description="Disordered" evidence="3">
    <location>
        <begin position="1"/>
        <end position="33"/>
    </location>
</feature>
<protein>
    <recommendedName>
        <fullName evidence="2">Ubiquitin carboxyl-terminal hydrolase MINDY</fullName>
        <ecNumber evidence="2">3.4.19.12</ecNumber>
    </recommendedName>
</protein>
<name>A0AAD8E7F4_DIPPU</name>
<dbReference type="Pfam" id="PF13898">
    <property type="entry name" value="MINDY-3_4_CD"/>
    <property type="match status" value="1"/>
</dbReference>
<feature type="domain" description="Deubiquitinating enzyme MINDY-3/4 conserved" evidence="4">
    <location>
        <begin position="300"/>
        <end position="595"/>
    </location>
</feature>
<evidence type="ECO:0000256" key="1">
    <source>
        <dbReference type="ARBA" id="ARBA00011074"/>
    </source>
</evidence>
<dbReference type="InterPro" id="IPR039785">
    <property type="entry name" value="MINY3/4"/>
</dbReference>
<dbReference type="EC" id="3.4.19.12" evidence="2"/>
<reference evidence="5" key="1">
    <citation type="journal article" date="2023" name="IScience">
        <title>Live-bearing cockroach genome reveals convergent evolutionary mechanisms linked to viviparity in insects and beyond.</title>
        <authorList>
            <person name="Fouks B."/>
            <person name="Harrison M.C."/>
            <person name="Mikhailova A.A."/>
            <person name="Marchal E."/>
            <person name="English S."/>
            <person name="Carruthers M."/>
            <person name="Jennings E.C."/>
            <person name="Chiamaka E.L."/>
            <person name="Frigard R.A."/>
            <person name="Pippel M."/>
            <person name="Attardo G.M."/>
            <person name="Benoit J.B."/>
            <person name="Bornberg-Bauer E."/>
            <person name="Tobe S.S."/>
        </authorList>
    </citation>
    <scope>NUCLEOTIDE SEQUENCE</scope>
    <source>
        <strain evidence="5">Stay&amp;Tobe</strain>
    </source>
</reference>
<organism evidence="5 6">
    <name type="scientific">Diploptera punctata</name>
    <name type="common">Pacific beetle cockroach</name>
    <dbReference type="NCBI Taxonomy" id="6984"/>
    <lineage>
        <taxon>Eukaryota</taxon>
        <taxon>Metazoa</taxon>
        <taxon>Ecdysozoa</taxon>
        <taxon>Arthropoda</taxon>
        <taxon>Hexapoda</taxon>
        <taxon>Insecta</taxon>
        <taxon>Pterygota</taxon>
        <taxon>Neoptera</taxon>
        <taxon>Polyneoptera</taxon>
        <taxon>Dictyoptera</taxon>
        <taxon>Blattodea</taxon>
        <taxon>Blaberoidea</taxon>
        <taxon>Blaberidae</taxon>
        <taxon>Diplopterinae</taxon>
        <taxon>Diploptera</taxon>
    </lineage>
</organism>
<feature type="compositionally biased region" description="Polar residues" evidence="3">
    <location>
        <begin position="163"/>
        <end position="172"/>
    </location>
</feature>
<evidence type="ECO:0000313" key="6">
    <source>
        <dbReference type="Proteomes" id="UP001233999"/>
    </source>
</evidence>
<dbReference type="SMART" id="SM01174">
    <property type="entry name" value="DUF4205"/>
    <property type="match status" value="1"/>
</dbReference>
<comment type="catalytic activity">
    <reaction evidence="2">
        <text>Thiol-dependent hydrolysis of ester, thioester, amide, peptide and isopeptide bonds formed by the C-terminal Gly of ubiquitin (a 76-residue protein attached to proteins as an intracellular targeting signal).</text>
        <dbReference type="EC" id="3.4.19.12"/>
    </reaction>
</comment>
<keyword evidence="6" id="KW-1185">Reference proteome</keyword>
<reference evidence="5" key="2">
    <citation type="submission" date="2023-05" db="EMBL/GenBank/DDBJ databases">
        <authorList>
            <person name="Fouks B."/>
        </authorList>
    </citation>
    <scope>NUCLEOTIDE SEQUENCE</scope>
    <source>
        <strain evidence="5">Stay&amp;Tobe</strain>
        <tissue evidence="5">Testes</tissue>
    </source>
</reference>
<evidence type="ECO:0000256" key="2">
    <source>
        <dbReference type="RuleBase" id="RU367088"/>
    </source>
</evidence>
<gene>
    <name evidence="5" type="ORF">L9F63_004341</name>
</gene>
<evidence type="ECO:0000313" key="5">
    <source>
        <dbReference type="EMBL" id="KAJ9579958.1"/>
    </source>
</evidence>
<dbReference type="GO" id="GO:0071108">
    <property type="term" value="P:protein K48-linked deubiquitination"/>
    <property type="evidence" value="ECO:0007669"/>
    <property type="project" value="InterPro"/>
</dbReference>
<dbReference type="Proteomes" id="UP001233999">
    <property type="component" value="Unassembled WGS sequence"/>
</dbReference>
<feature type="compositionally biased region" description="Basic and acidic residues" evidence="3">
    <location>
        <begin position="188"/>
        <end position="200"/>
    </location>
</feature>
<accession>A0AAD8E7F4</accession>
<feature type="compositionally biased region" description="Pro residues" evidence="3">
    <location>
        <begin position="18"/>
        <end position="29"/>
    </location>
</feature>
<dbReference type="AlphaFoldDB" id="A0AAD8E7F4"/>